<proteinExistence type="predicted"/>
<evidence type="ECO:0000313" key="3">
    <source>
        <dbReference type="Proteomes" id="UP001054837"/>
    </source>
</evidence>
<keyword evidence="3" id="KW-1185">Reference proteome</keyword>
<comment type="caution">
    <text evidence="2">The sequence shown here is derived from an EMBL/GenBank/DDBJ whole genome shotgun (WGS) entry which is preliminary data.</text>
</comment>
<accession>A0AAV4SHP3</accession>
<sequence length="94" mass="11017">MRGKNKEREKKGENEGSPKQKRTLPWGQHLRTQKKTEIDFFCFIGSDFFKFLFALLSRKRPCLQSDSIRTEASSENLPRRHFVSIKMVDLLVTA</sequence>
<dbReference type="Proteomes" id="UP001054837">
    <property type="component" value="Unassembled WGS sequence"/>
</dbReference>
<evidence type="ECO:0000313" key="2">
    <source>
        <dbReference type="EMBL" id="GIY32037.1"/>
    </source>
</evidence>
<reference evidence="2 3" key="1">
    <citation type="submission" date="2021-06" db="EMBL/GenBank/DDBJ databases">
        <title>Caerostris darwini draft genome.</title>
        <authorList>
            <person name="Kono N."/>
            <person name="Arakawa K."/>
        </authorList>
    </citation>
    <scope>NUCLEOTIDE SEQUENCE [LARGE SCALE GENOMIC DNA]</scope>
</reference>
<evidence type="ECO:0000256" key="1">
    <source>
        <dbReference type="SAM" id="MobiDB-lite"/>
    </source>
</evidence>
<feature type="compositionally biased region" description="Basic and acidic residues" evidence="1">
    <location>
        <begin position="1"/>
        <end position="18"/>
    </location>
</feature>
<organism evidence="2 3">
    <name type="scientific">Caerostris darwini</name>
    <dbReference type="NCBI Taxonomy" id="1538125"/>
    <lineage>
        <taxon>Eukaryota</taxon>
        <taxon>Metazoa</taxon>
        <taxon>Ecdysozoa</taxon>
        <taxon>Arthropoda</taxon>
        <taxon>Chelicerata</taxon>
        <taxon>Arachnida</taxon>
        <taxon>Araneae</taxon>
        <taxon>Araneomorphae</taxon>
        <taxon>Entelegynae</taxon>
        <taxon>Araneoidea</taxon>
        <taxon>Araneidae</taxon>
        <taxon>Caerostris</taxon>
    </lineage>
</organism>
<dbReference type="EMBL" id="BPLQ01007740">
    <property type="protein sequence ID" value="GIY32037.1"/>
    <property type="molecule type" value="Genomic_DNA"/>
</dbReference>
<feature type="region of interest" description="Disordered" evidence="1">
    <location>
        <begin position="1"/>
        <end position="28"/>
    </location>
</feature>
<protein>
    <submittedName>
        <fullName evidence="2">Uncharacterized protein</fullName>
    </submittedName>
</protein>
<dbReference type="AlphaFoldDB" id="A0AAV4SHP3"/>
<name>A0AAV4SHP3_9ARAC</name>
<gene>
    <name evidence="2" type="ORF">CDAR_411311</name>
</gene>